<dbReference type="Gene3D" id="3.40.50.720">
    <property type="entry name" value="NAD(P)-binding Rossmann-like Domain"/>
    <property type="match status" value="1"/>
</dbReference>
<dbReference type="SMART" id="SM01350">
    <property type="entry name" value="6PGD"/>
    <property type="match status" value="1"/>
</dbReference>
<feature type="domain" description="6-phosphogluconate dehydrogenase C-terminal" evidence="5">
    <location>
        <begin position="169"/>
        <end position="298"/>
    </location>
</feature>
<dbReference type="RefSeq" id="WP_144301268.1">
    <property type="nucleotide sequence ID" value="NZ_QMIE01000001.1"/>
</dbReference>
<dbReference type="InterPro" id="IPR036291">
    <property type="entry name" value="NAD(P)-bd_dom_sf"/>
</dbReference>
<sequence length="303" mass="33504">MQIAMVGLGRMGSNMAARLLRKGHQVVAYNRTFEKTEALVMEEGGYAARSLEEVAEQLDAPRAVWLMLPAGGVVDQHVDSFLEILEPGDVLIDGGNTHYRDDPGRHDRARAKSVRYLDVGVSGGVWGLTEGYSLMIGGPRDAFEQLEPVLRDLAPEKGYLYCGSRPGAGHFVKMVHNGIEYALMQAYAEGFNILEHSDYADELDYADVCEMWNHGSVIRSWLLELAGNAFRESPRLEGIQAWVSDSGEGRWTVQQAVDTAVPAPVITLSLMERFRSREESSFADRLLASLRNQFGGHAVKSTE</sequence>
<dbReference type="Pfam" id="PF00393">
    <property type="entry name" value="6PGD"/>
    <property type="match status" value="1"/>
</dbReference>
<dbReference type="Proteomes" id="UP000448292">
    <property type="component" value="Unassembled WGS sequence"/>
</dbReference>
<evidence type="ECO:0000256" key="3">
    <source>
        <dbReference type="ARBA" id="ARBA00023002"/>
    </source>
</evidence>
<comment type="similarity">
    <text evidence="2">Belongs to the 6-phosphogluconate dehydrogenase family.</text>
</comment>
<dbReference type="AlphaFoldDB" id="A0A7M3MJX6"/>
<dbReference type="OrthoDB" id="9804542at2"/>
<dbReference type="SUPFAM" id="SSF51735">
    <property type="entry name" value="NAD(P)-binding Rossmann-fold domains"/>
    <property type="match status" value="1"/>
</dbReference>
<organism evidence="6 7">
    <name type="scientific">Oceanidesulfovibrio indonesiensis</name>
    <dbReference type="NCBI Taxonomy" id="54767"/>
    <lineage>
        <taxon>Bacteria</taxon>
        <taxon>Pseudomonadati</taxon>
        <taxon>Thermodesulfobacteriota</taxon>
        <taxon>Desulfovibrionia</taxon>
        <taxon>Desulfovibrionales</taxon>
        <taxon>Desulfovibrionaceae</taxon>
        <taxon>Oceanidesulfovibrio</taxon>
    </lineage>
</organism>
<dbReference type="InterPro" id="IPR008927">
    <property type="entry name" value="6-PGluconate_DH-like_C_sf"/>
</dbReference>
<dbReference type="NCBIfam" id="NF007161">
    <property type="entry name" value="PRK09599.1"/>
    <property type="match status" value="1"/>
</dbReference>
<dbReference type="InterPro" id="IPR004849">
    <property type="entry name" value="6DGDH_YqeC"/>
</dbReference>
<dbReference type="GO" id="GO:0050661">
    <property type="term" value="F:NADP binding"/>
    <property type="evidence" value="ECO:0007669"/>
    <property type="project" value="InterPro"/>
</dbReference>
<dbReference type="GO" id="GO:0006098">
    <property type="term" value="P:pentose-phosphate shunt"/>
    <property type="evidence" value="ECO:0007669"/>
    <property type="project" value="UniProtKB-UniPathway"/>
</dbReference>
<dbReference type="GO" id="GO:0019521">
    <property type="term" value="P:D-gluconate metabolic process"/>
    <property type="evidence" value="ECO:0007669"/>
    <property type="project" value="UniProtKB-KW"/>
</dbReference>
<comment type="pathway">
    <text evidence="1">Carbohydrate degradation; pentose phosphate pathway.</text>
</comment>
<evidence type="ECO:0000259" key="5">
    <source>
        <dbReference type="SMART" id="SM01350"/>
    </source>
</evidence>
<keyword evidence="7" id="KW-1185">Reference proteome</keyword>
<dbReference type="InterPro" id="IPR013328">
    <property type="entry name" value="6PGD_dom2"/>
</dbReference>
<dbReference type="InterPro" id="IPR006183">
    <property type="entry name" value="Pgluconate_DH"/>
</dbReference>
<evidence type="ECO:0000313" key="6">
    <source>
        <dbReference type="EMBL" id="TVM19806.1"/>
    </source>
</evidence>
<evidence type="ECO:0000256" key="4">
    <source>
        <dbReference type="ARBA" id="ARBA00023064"/>
    </source>
</evidence>
<keyword evidence="4" id="KW-0311">Gluconate utilization</keyword>
<dbReference type="InterPro" id="IPR006115">
    <property type="entry name" value="6PGDH_NADP-bd"/>
</dbReference>
<dbReference type="GO" id="GO:0004616">
    <property type="term" value="F:phosphogluconate dehydrogenase (decarboxylating) activity"/>
    <property type="evidence" value="ECO:0007669"/>
    <property type="project" value="InterPro"/>
</dbReference>
<dbReference type="InterPro" id="IPR006114">
    <property type="entry name" value="6PGDH_C"/>
</dbReference>
<dbReference type="PANTHER" id="PTHR11811">
    <property type="entry name" value="6-PHOSPHOGLUCONATE DEHYDROGENASE"/>
    <property type="match status" value="1"/>
</dbReference>
<dbReference type="UniPathway" id="UPA00115"/>
<reference evidence="6 7" key="1">
    <citation type="submission" date="2018-06" db="EMBL/GenBank/DDBJ databases">
        <title>Complete genome of Desulfovibrio indonesiensis P37SLT.</title>
        <authorList>
            <person name="Crispim J.S."/>
            <person name="Vidigal P.M.P."/>
            <person name="Silva L.C.F."/>
            <person name="Laguardia C.N."/>
            <person name="Araujo L.C."/>
            <person name="Dias R.S."/>
            <person name="Sousa M.P."/>
            <person name="Paula S.O."/>
            <person name="Silva C."/>
        </authorList>
    </citation>
    <scope>NUCLEOTIDE SEQUENCE [LARGE SCALE GENOMIC DNA]</scope>
    <source>
        <strain evidence="6 7">P37SLT</strain>
    </source>
</reference>
<evidence type="ECO:0000313" key="7">
    <source>
        <dbReference type="Proteomes" id="UP000448292"/>
    </source>
</evidence>
<dbReference type="GO" id="GO:0016054">
    <property type="term" value="P:organic acid catabolic process"/>
    <property type="evidence" value="ECO:0007669"/>
    <property type="project" value="UniProtKB-ARBA"/>
</dbReference>
<dbReference type="Gene3D" id="1.10.1040.10">
    <property type="entry name" value="N-(1-d-carboxylethyl)-l-norvaline Dehydrogenase, domain 2"/>
    <property type="match status" value="1"/>
</dbReference>
<evidence type="ECO:0000256" key="1">
    <source>
        <dbReference type="ARBA" id="ARBA00004959"/>
    </source>
</evidence>
<dbReference type="InterPro" id="IPR002204">
    <property type="entry name" value="3-OH-isobutyrate_DH-rel_CS"/>
</dbReference>
<evidence type="ECO:0000256" key="2">
    <source>
        <dbReference type="ARBA" id="ARBA00008419"/>
    </source>
</evidence>
<gene>
    <name evidence="6" type="primary">gnd</name>
    <name evidence="6" type="ORF">DPQ33_00785</name>
</gene>
<dbReference type="EMBL" id="QMIE01000001">
    <property type="protein sequence ID" value="TVM19806.1"/>
    <property type="molecule type" value="Genomic_DNA"/>
</dbReference>
<name>A0A7M3MJX6_9BACT</name>
<proteinExistence type="inferred from homology"/>
<comment type="caution">
    <text evidence="6">The sequence shown here is derived from an EMBL/GenBank/DDBJ whole genome shotgun (WGS) entry which is preliminary data.</text>
</comment>
<protein>
    <submittedName>
        <fullName evidence="6">Decarboxylating 6-phosphogluconate dehydrogenase</fullName>
    </submittedName>
</protein>
<dbReference type="PROSITE" id="PS00895">
    <property type="entry name" value="3_HYDROXYISOBUT_DH"/>
    <property type="match status" value="1"/>
</dbReference>
<dbReference type="NCBIfam" id="TIGR00872">
    <property type="entry name" value="gnd_rel"/>
    <property type="match status" value="1"/>
</dbReference>
<dbReference type="PRINTS" id="PR00076">
    <property type="entry name" value="6PGDHDRGNASE"/>
</dbReference>
<dbReference type="SUPFAM" id="SSF48179">
    <property type="entry name" value="6-phosphogluconate dehydrogenase C-terminal domain-like"/>
    <property type="match status" value="1"/>
</dbReference>
<dbReference type="Pfam" id="PF03446">
    <property type="entry name" value="NAD_binding_2"/>
    <property type="match status" value="1"/>
</dbReference>
<keyword evidence="3" id="KW-0560">Oxidoreductase</keyword>
<accession>A0A7M3MJX6</accession>